<dbReference type="PANTHER" id="PTHR31912">
    <property type="entry name" value="IP13529P"/>
    <property type="match status" value="1"/>
</dbReference>
<accession>A0A0D7A3S9</accession>
<reference evidence="2 3" key="1">
    <citation type="journal article" date="2015" name="Fungal Genet. Biol.">
        <title>Evolution of novel wood decay mechanisms in Agaricales revealed by the genome sequences of Fistulina hepatica and Cylindrobasidium torrendii.</title>
        <authorList>
            <person name="Floudas D."/>
            <person name="Held B.W."/>
            <person name="Riley R."/>
            <person name="Nagy L.G."/>
            <person name="Koehler G."/>
            <person name="Ransdell A.S."/>
            <person name="Younus H."/>
            <person name="Chow J."/>
            <person name="Chiniquy J."/>
            <person name="Lipzen A."/>
            <person name="Tritt A."/>
            <person name="Sun H."/>
            <person name="Haridas S."/>
            <person name="LaButti K."/>
            <person name="Ohm R.A."/>
            <person name="Kues U."/>
            <person name="Blanchette R.A."/>
            <person name="Grigoriev I.V."/>
            <person name="Minto R.E."/>
            <person name="Hibbett D.S."/>
        </authorList>
    </citation>
    <scope>NUCLEOTIDE SEQUENCE [LARGE SCALE GENOMIC DNA]</scope>
    <source>
        <strain evidence="2 3">ATCC 64428</strain>
    </source>
</reference>
<dbReference type="OrthoDB" id="2246127at2759"/>
<proteinExistence type="predicted"/>
<sequence length="75" mass="8351">RAKSGGKQVFAIPLWLYCDNTSGNESKKWNKHISLLMTLAGLSPEKIHLLYSIHFLCTSNTASPLEMFAALVEDL</sequence>
<organism evidence="2 3">
    <name type="scientific">Fistulina hepatica ATCC 64428</name>
    <dbReference type="NCBI Taxonomy" id="1128425"/>
    <lineage>
        <taxon>Eukaryota</taxon>
        <taxon>Fungi</taxon>
        <taxon>Dikarya</taxon>
        <taxon>Basidiomycota</taxon>
        <taxon>Agaricomycotina</taxon>
        <taxon>Agaricomycetes</taxon>
        <taxon>Agaricomycetidae</taxon>
        <taxon>Agaricales</taxon>
        <taxon>Fistulinaceae</taxon>
        <taxon>Fistulina</taxon>
    </lineage>
</organism>
<protein>
    <submittedName>
        <fullName evidence="2">Uncharacterized protein</fullName>
    </submittedName>
</protein>
<feature type="non-terminal residue" evidence="2">
    <location>
        <position position="75"/>
    </location>
</feature>
<keyword evidence="3" id="KW-1185">Reference proteome</keyword>
<dbReference type="EMBL" id="KN882158">
    <property type="protein sequence ID" value="KIY42805.1"/>
    <property type="molecule type" value="Genomic_DNA"/>
</dbReference>
<dbReference type="Proteomes" id="UP000054144">
    <property type="component" value="Unassembled WGS sequence"/>
</dbReference>
<gene>
    <name evidence="1" type="ORF">FISHEDRAFT_11374</name>
    <name evidence="2" type="ORF">FISHEDRAFT_13886</name>
</gene>
<name>A0A0D7A3S9_9AGAR</name>
<dbReference type="AlphaFoldDB" id="A0A0D7A3S9"/>
<evidence type="ECO:0000313" key="3">
    <source>
        <dbReference type="Proteomes" id="UP000054144"/>
    </source>
</evidence>
<dbReference type="EMBL" id="KN882062">
    <property type="protein sequence ID" value="KIY45034.1"/>
    <property type="molecule type" value="Genomic_DNA"/>
</dbReference>
<feature type="non-terminal residue" evidence="2">
    <location>
        <position position="1"/>
    </location>
</feature>
<evidence type="ECO:0000313" key="1">
    <source>
        <dbReference type="EMBL" id="KIY42805.1"/>
    </source>
</evidence>
<evidence type="ECO:0000313" key="2">
    <source>
        <dbReference type="EMBL" id="KIY45034.1"/>
    </source>
</evidence>
<dbReference type="PANTHER" id="PTHR31912:SF34">
    <property type="entry name" value="NOTOCHORD-RELATED PROTEIN"/>
    <property type="match status" value="1"/>
</dbReference>